<sequence>MRGVGSEVRWRGGTVVAGDEGRQQWWERGRLVLEITEKGLLRTQVAPPLKHLPNAAPNFAALSCVWVEDGPPMANSDETSNQMASLTDNNGTNDCTTHARNVLPETMHHASANSTSLVQPVAWHAKSTFTKMKSKLKRKPKIVSNATNAMGPLMHKTPAIYNTKAMTNANIEDVDYTVGRKVPRYVAKGHDTPKVHGHKLVDVVK</sequence>
<evidence type="ECO:0000313" key="2">
    <source>
        <dbReference type="Proteomes" id="UP001386955"/>
    </source>
</evidence>
<name>A0AAN9S2P3_PSOTE</name>
<comment type="caution">
    <text evidence="1">The sequence shown here is derived from an EMBL/GenBank/DDBJ whole genome shotgun (WGS) entry which is preliminary data.</text>
</comment>
<accession>A0AAN9S2P3</accession>
<protein>
    <submittedName>
        <fullName evidence="1">Uncharacterized protein</fullName>
    </submittedName>
</protein>
<reference evidence="1 2" key="1">
    <citation type="submission" date="2024-01" db="EMBL/GenBank/DDBJ databases">
        <title>The genomes of 5 underutilized Papilionoideae crops provide insights into root nodulation and disease resistanc.</title>
        <authorList>
            <person name="Jiang F."/>
        </authorList>
    </citation>
    <scope>NUCLEOTIDE SEQUENCE [LARGE SCALE GENOMIC DNA]</scope>
    <source>
        <strain evidence="1">DUOXIRENSHENG_FW03</strain>
        <tissue evidence="1">Leaves</tissue>
    </source>
</reference>
<dbReference type="AlphaFoldDB" id="A0AAN9S2P3"/>
<proteinExistence type="predicted"/>
<organism evidence="1 2">
    <name type="scientific">Psophocarpus tetragonolobus</name>
    <name type="common">Winged bean</name>
    <name type="synonym">Dolichos tetragonolobus</name>
    <dbReference type="NCBI Taxonomy" id="3891"/>
    <lineage>
        <taxon>Eukaryota</taxon>
        <taxon>Viridiplantae</taxon>
        <taxon>Streptophyta</taxon>
        <taxon>Embryophyta</taxon>
        <taxon>Tracheophyta</taxon>
        <taxon>Spermatophyta</taxon>
        <taxon>Magnoliopsida</taxon>
        <taxon>eudicotyledons</taxon>
        <taxon>Gunneridae</taxon>
        <taxon>Pentapetalae</taxon>
        <taxon>rosids</taxon>
        <taxon>fabids</taxon>
        <taxon>Fabales</taxon>
        <taxon>Fabaceae</taxon>
        <taxon>Papilionoideae</taxon>
        <taxon>50 kb inversion clade</taxon>
        <taxon>NPAAA clade</taxon>
        <taxon>indigoferoid/millettioid clade</taxon>
        <taxon>Phaseoleae</taxon>
        <taxon>Psophocarpus</taxon>
    </lineage>
</organism>
<evidence type="ECO:0000313" key="1">
    <source>
        <dbReference type="EMBL" id="KAK7387846.1"/>
    </source>
</evidence>
<dbReference type="EMBL" id="JAYMYS010000006">
    <property type="protein sequence ID" value="KAK7387846.1"/>
    <property type="molecule type" value="Genomic_DNA"/>
</dbReference>
<gene>
    <name evidence="1" type="ORF">VNO78_22642</name>
</gene>
<keyword evidence="2" id="KW-1185">Reference proteome</keyword>
<dbReference type="Proteomes" id="UP001386955">
    <property type="component" value="Unassembled WGS sequence"/>
</dbReference>